<sequence>MSAKRSDVVYDVIVVGGGPMGLSAAYQCAAKEHKKVIVVEKYRFGNSYGSSPGFGRQFRTCYSEYNLCELAIKTSPLWDELMDDLDDQSLLKRTGVLWFGDAKVEGSEGNIDKAVENLKDLQQQYTLLEDKEEILNDERFSFVSHAVNDIAKPKALYLEDGGTINVPALVKSLLKKLEEKETVLLENAIVECIDYSSQDVVKVSVVSDQEQQLIRGKKVIMTPGVNVNRLLKTLKPSFTKRINLLIYLWSSTYFKSRTTSSQKPGTPSESSEWPVWFFFGQPDDKGIEEAHNVNVFYGFPSEKMKPRYARVAPAFTSSQIYDFEIYPPSISSRPLDSDALRFTSAFVEKSMPSLSSTLVEEEFSTCLAGFAELVSGSKKDDQSAGFVLDFLPGEGINNRLVVFTGGWGMKFVPVIGKILADLTIRGRTEYNKVIEPMNINRGILVEEKDISQKKPGQKLVRLPISSRAAKFNKIWS</sequence>
<dbReference type="Pfam" id="PF01266">
    <property type="entry name" value="DAO"/>
    <property type="match status" value="1"/>
</dbReference>
<feature type="coiled-coil region" evidence="6">
    <location>
        <begin position="104"/>
        <end position="138"/>
    </location>
</feature>
<protein>
    <submittedName>
        <fullName evidence="8">Bifunctional amine oxidase</fullName>
    </submittedName>
</protein>
<reference evidence="8" key="2">
    <citation type="journal article" date="2023" name="Science">
        <title>Genomic signatures of disease resistance in endangered staghorn corals.</title>
        <authorList>
            <person name="Vollmer S.V."/>
            <person name="Selwyn J.D."/>
            <person name="Despard B.A."/>
            <person name="Roesel C.L."/>
        </authorList>
    </citation>
    <scope>NUCLEOTIDE SEQUENCE</scope>
    <source>
        <strain evidence="8">K2</strain>
    </source>
</reference>
<evidence type="ECO:0000256" key="1">
    <source>
        <dbReference type="ARBA" id="ARBA00001974"/>
    </source>
</evidence>
<accession>A0AAD9PRA1</accession>
<comment type="cofactor">
    <cofactor evidence="1">
        <name>FAD</name>
        <dbReference type="ChEBI" id="CHEBI:57692"/>
    </cofactor>
</comment>
<dbReference type="Proteomes" id="UP001249851">
    <property type="component" value="Unassembled WGS sequence"/>
</dbReference>
<reference evidence="8" key="1">
    <citation type="journal article" date="2023" name="G3 (Bethesda)">
        <title>Whole genome assembly and annotation of the endangered Caribbean coral Acropora cervicornis.</title>
        <authorList>
            <person name="Selwyn J.D."/>
            <person name="Vollmer S.V."/>
        </authorList>
    </citation>
    <scope>NUCLEOTIDE SEQUENCE</scope>
    <source>
        <strain evidence="8">K2</strain>
    </source>
</reference>
<evidence type="ECO:0000313" key="8">
    <source>
        <dbReference type="EMBL" id="KAK2547604.1"/>
    </source>
</evidence>
<organism evidence="8 9">
    <name type="scientific">Acropora cervicornis</name>
    <name type="common">Staghorn coral</name>
    <dbReference type="NCBI Taxonomy" id="6130"/>
    <lineage>
        <taxon>Eukaryota</taxon>
        <taxon>Metazoa</taxon>
        <taxon>Cnidaria</taxon>
        <taxon>Anthozoa</taxon>
        <taxon>Hexacorallia</taxon>
        <taxon>Scleractinia</taxon>
        <taxon>Astrocoeniina</taxon>
        <taxon>Acroporidae</taxon>
        <taxon>Acropora</taxon>
    </lineage>
</organism>
<keyword evidence="6" id="KW-0175">Coiled coil</keyword>
<dbReference type="InterPro" id="IPR006076">
    <property type="entry name" value="FAD-dep_OxRdtase"/>
</dbReference>
<comment type="similarity">
    <text evidence="2">Belongs to the MSOX/MTOX family.</text>
</comment>
<evidence type="ECO:0000256" key="5">
    <source>
        <dbReference type="ARBA" id="ARBA00023002"/>
    </source>
</evidence>
<gene>
    <name evidence="8" type="ORF">P5673_032385</name>
</gene>
<dbReference type="EMBL" id="JARQWQ010000176">
    <property type="protein sequence ID" value="KAK2547604.1"/>
    <property type="molecule type" value="Genomic_DNA"/>
</dbReference>
<evidence type="ECO:0000256" key="6">
    <source>
        <dbReference type="SAM" id="Coils"/>
    </source>
</evidence>
<evidence type="ECO:0000259" key="7">
    <source>
        <dbReference type="Pfam" id="PF01266"/>
    </source>
</evidence>
<proteinExistence type="inferred from homology"/>
<dbReference type="AlphaFoldDB" id="A0AAD9PRA1"/>
<dbReference type="SUPFAM" id="SSF51905">
    <property type="entry name" value="FAD/NAD(P)-binding domain"/>
    <property type="match status" value="1"/>
</dbReference>
<comment type="caution">
    <text evidence="8">The sequence shown here is derived from an EMBL/GenBank/DDBJ whole genome shotgun (WGS) entry which is preliminary data.</text>
</comment>
<name>A0AAD9PRA1_ACRCE</name>
<feature type="domain" description="FAD dependent oxidoreductase" evidence="7">
    <location>
        <begin position="11"/>
        <end position="422"/>
    </location>
</feature>
<dbReference type="GO" id="GO:0050660">
    <property type="term" value="F:flavin adenine dinucleotide binding"/>
    <property type="evidence" value="ECO:0007669"/>
    <property type="project" value="InterPro"/>
</dbReference>
<dbReference type="PANTHER" id="PTHR10961">
    <property type="entry name" value="PEROXISOMAL SARCOSINE OXIDASE"/>
    <property type="match status" value="1"/>
</dbReference>
<evidence type="ECO:0000313" key="9">
    <source>
        <dbReference type="Proteomes" id="UP001249851"/>
    </source>
</evidence>
<dbReference type="InterPro" id="IPR045170">
    <property type="entry name" value="MTOX"/>
</dbReference>
<dbReference type="PANTHER" id="PTHR10961:SF7">
    <property type="entry name" value="FAD DEPENDENT OXIDOREDUCTASE DOMAIN-CONTAINING PROTEIN"/>
    <property type="match status" value="1"/>
</dbReference>
<evidence type="ECO:0000256" key="4">
    <source>
        <dbReference type="ARBA" id="ARBA00022827"/>
    </source>
</evidence>
<evidence type="ECO:0000256" key="3">
    <source>
        <dbReference type="ARBA" id="ARBA00022630"/>
    </source>
</evidence>
<keyword evidence="3" id="KW-0285">Flavoprotein</keyword>
<evidence type="ECO:0000256" key="2">
    <source>
        <dbReference type="ARBA" id="ARBA00010989"/>
    </source>
</evidence>
<dbReference type="Gene3D" id="3.30.9.10">
    <property type="entry name" value="D-Amino Acid Oxidase, subunit A, domain 2"/>
    <property type="match status" value="1"/>
</dbReference>
<keyword evidence="9" id="KW-1185">Reference proteome</keyword>
<dbReference type="InterPro" id="IPR036188">
    <property type="entry name" value="FAD/NAD-bd_sf"/>
</dbReference>
<keyword evidence="4" id="KW-0274">FAD</keyword>
<dbReference type="Gene3D" id="3.50.50.60">
    <property type="entry name" value="FAD/NAD(P)-binding domain"/>
    <property type="match status" value="1"/>
</dbReference>
<dbReference type="GO" id="GO:0008115">
    <property type="term" value="F:sarcosine oxidase activity"/>
    <property type="evidence" value="ECO:0007669"/>
    <property type="project" value="TreeGrafter"/>
</dbReference>
<keyword evidence="5" id="KW-0560">Oxidoreductase</keyword>